<feature type="region of interest" description="Disordered" evidence="1">
    <location>
        <begin position="30"/>
        <end position="65"/>
    </location>
</feature>
<dbReference type="RefSeq" id="WP_244163516.1">
    <property type="nucleotide sequence ID" value="NZ_FNSV01000005.1"/>
</dbReference>
<feature type="domain" description="DUF7373" evidence="3">
    <location>
        <begin position="67"/>
        <end position="262"/>
    </location>
</feature>
<dbReference type="Pfam" id="PF24088">
    <property type="entry name" value="DUF7373"/>
    <property type="match status" value="1"/>
</dbReference>
<feature type="chain" id="PRO_5038661102" evidence="2">
    <location>
        <begin position="23"/>
        <end position="425"/>
    </location>
</feature>
<organism evidence="5 6">
    <name type="scientific">Rhodococcus koreensis</name>
    <dbReference type="NCBI Taxonomy" id="99653"/>
    <lineage>
        <taxon>Bacteria</taxon>
        <taxon>Bacillati</taxon>
        <taxon>Actinomycetota</taxon>
        <taxon>Actinomycetes</taxon>
        <taxon>Mycobacteriales</taxon>
        <taxon>Nocardiaceae</taxon>
        <taxon>Rhodococcus</taxon>
    </lineage>
</organism>
<evidence type="ECO:0000313" key="5">
    <source>
        <dbReference type="EMBL" id="SEB66592.1"/>
    </source>
</evidence>
<proteinExistence type="predicted"/>
<evidence type="ECO:0000259" key="4">
    <source>
        <dbReference type="Pfam" id="PF24092"/>
    </source>
</evidence>
<evidence type="ECO:0000259" key="3">
    <source>
        <dbReference type="Pfam" id="PF24088"/>
    </source>
</evidence>
<evidence type="ECO:0000313" key="6">
    <source>
        <dbReference type="Proteomes" id="UP000183561"/>
    </source>
</evidence>
<evidence type="ECO:0000256" key="1">
    <source>
        <dbReference type="SAM" id="MobiDB-lite"/>
    </source>
</evidence>
<name>A0A1H4L8U3_9NOCA</name>
<dbReference type="InterPro" id="IPR056463">
    <property type="entry name" value="DUF7373_C"/>
</dbReference>
<dbReference type="AlphaFoldDB" id="A0A1H4L8U3"/>
<feature type="signal peptide" evidence="2">
    <location>
        <begin position="1"/>
        <end position="22"/>
    </location>
</feature>
<protein>
    <submittedName>
        <fullName evidence="5">Uncharacterized protein</fullName>
    </submittedName>
</protein>
<reference evidence="6" key="1">
    <citation type="submission" date="2016-10" db="EMBL/GenBank/DDBJ databases">
        <authorList>
            <person name="Varghese N."/>
            <person name="Submissions S."/>
        </authorList>
    </citation>
    <scope>NUCLEOTIDE SEQUENCE [LARGE SCALE GENOMIC DNA]</scope>
    <source>
        <strain evidence="6">DSM 44498</strain>
    </source>
</reference>
<accession>A0A1H4L8U3</accession>
<evidence type="ECO:0000256" key="2">
    <source>
        <dbReference type="SAM" id="SignalP"/>
    </source>
</evidence>
<keyword evidence="6" id="KW-1185">Reference proteome</keyword>
<sequence length="425" mass="45053">MSMRTTTWMPAAAVLAAAVLLAGCTGTDTTAEPVGKSGGDQATTASVDPAALDTGSYPTSPAPEFGRATQETILDVDGQRLAEFTVVPFEIDPELTAVKMPTMVMRSGKNLGVVLSDAAGDIAHSHQMLYGYVSTATTPTTKTTDPSRSVVQAVMRFNNPDDAAATARDIHQNLLTVDDGTGLETAESIDILPHTLVSTGQTNFNAGPEVSVNAFTPHGDYLLYTWAKAPAADKDWTAKAVATALQLQEPLIDRFPATPTRAQNGGQSAELPMIDQDKVLIYAIPEDDAQAQLGDDMAAYGPRGMAHRSTNPPLTYKVLTDAGSDHNAVYKTTVYRAKDDAGAETILTEFYNDLLAEGFTAAPTPQGLPDAKCATKDTVNGTQDYCMVANGRYVGEASGTDNKKDVDQQISAQYLILEHADQNAE</sequence>
<gene>
    <name evidence="5" type="ORF">SAMN04490239_1127</name>
</gene>
<keyword evidence="2" id="KW-0732">Signal</keyword>
<dbReference type="Proteomes" id="UP000183561">
    <property type="component" value="Unassembled WGS sequence"/>
</dbReference>
<dbReference type="InterPro" id="IPR055797">
    <property type="entry name" value="DUF7373"/>
</dbReference>
<dbReference type="EMBL" id="FNSV01000005">
    <property type="protein sequence ID" value="SEB66592.1"/>
    <property type="molecule type" value="Genomic_DNA"/>
</dbReference>
<dbReference type="PROSITE" id="PS51257">
    <property type="entry name" value="PROKAR_LIPOPROTEIN"/>
    <property type="match status" value="1"/>
</dbReference>
<dbReference type="Pfam" id="PF24092">
    <property type="entry name" value="DUF7373_C"/>
    <property type="match status" value="1"/>
</dbReference>
<feature type="domain" description="DUF7373" evidence="4">
    <location>
        <begin position="292"/>
        <end position="417"/>
    </location>
</feature>